<evidence type="ECO:0000313" key="3">
    <source>
        <dbReference type="Proteomes" id="UP001211421"/>
    </source>
</evidence>
<dbReference type="EMBL" id="JAQMLS010000012">
    <property type="protein sequence ID" value="MDB8743120.1"/>
    <property type="molecule type" value="Genomic_DNA"/>
</dbReference>
<evidence type="ECO:0008006" key="4">
    <source>
        <dbReference type="Google" id="ProtNLM"/>
    </source>
</evidence>
<name>A0AAW6E400_9FIRM</name>
<keyword evidence="1" id="KW-0812">Transmembrane</keyword>
<feature type="transmembrane region" description="Helical" evidence="1">
    <location>
        <begin position="81"/>
        <end position="99"/>
    </location>
</feature>
<dbReference type="RefSeq" id="WP_195552211.1">
    <property type="nucleotide sequence ID" value="NZ_JADMNX010000012.1"/>
</dbReference>
<keyword evidence="1" id="KW-1133">Transmembrane helix</keyword>
<feature type="transmembrane region" description="Helical" evidence="1">
    <location>
        <begin position="12"/>
        <end position="34"/>
    </location>
</feature>
<keyword evidence="1" id="KW-0472">Membrane</keyword>
<proteinExistence type="predicted"/>
<reference evidence="2" key="1">
    <citation type="submission" date="2023-01" db="EMBL/GenBank/DDBJ databases">
        <title>Human gut microbiome strain richness.</title>
        <authorList>
            <person name="Chen-Liaw A."/>
        </authorList>
    </citation>
    <scope>NUCLEOTIDE SEQUENCE</scope>
    <source>
        <strain evidence="2">D59st1_B8_D59t2_181005</strain>
    </source>
</reference>
<evidence type="ECO:0000313" key="2">
    <source>
        <dbReference type="EMBL" id="MDB8743120.1"/>
    </source>
</evidence>
<gene>
    <name evidence="2" type="ORF">PNV70_13710</name>
</gene>
<comment type="caution">
    <text evidence="2">The sequence shown here is derived from an EMBL/GenBank/DDBJ whole genome shotgun (WGS) entry which is preliminary data.</text>
</comment>
<dbReference type="Proteomes" id="UP001211421">
    <property type="component" value="Unassembled WGS sequence"/>
</dbReference>
<organism evidence="2 3">
    <name type="scientific">Ruminococcus bicirculans</name>
    <name type="common">ex Wegman et al. 2014</name>
    <dbReference type="NCBI Taxonomy" id="1160721"/>
    <lineage>
        <taxon>Bacteria</taxon>
        <taxon>Bacillati</taxon>
        <taxon>Bacillota</taxon>
        <taxon>Clostridia</taxon>
        <taxon>Eubacteriales</taxon>
        <taxon>Oscillospiraceae</taxon>
        <taxon>Ruminococcus</taxon>
    </lineage>
</organism>
<evidence type="ECO:0000256" key="1">
    <source>
        <dbReference type="SAM" id="Phobius"/>
    </source>
</evidence>
<protein>
    <recommendedName>
        <fullName evidence="4">PKD domain-containing protein</fullName>
    </recommendedName>
</protein>
<feature type="transmembrane region" description="Helical" evidence="1">
    <location>
        <begin position="46"/>
        <end position="69"/>
    </location>
</feature>
<sequence length="310" mass="35515">MKKTFSKKMIYAVIIILIIMLITIAICCTPSSLIGKSVLIRLAVTIPINILFQIILYLGASLLIFYVFHNLIRENNKVKQLIANIICTFICIFLGYALITDSYVSILRGNIKGDFLLWQDVLLDLHDSDVKSIDNLKIKDFYFPGEVSHTSASRDSLYIVAVDKEGTSYRFPITQKDKLLITDKDNSELRSGEIEYYKKSGLMKSISFSKENQKTSEIQMVEITLTEEEIAHEKRILVNRPEVDSYDKNLFWYVTKNGEFSKCFQAYSKTWTNFLTFADKGDYTVTLVTDYDEATGECTSISNTIEYTIE</sequence>
<dbReference type="AlphaFoldDB" id="A0AAW6E400"/>
<accession>A0AAW6E400</accession>